<dbReference type="VEuPathDB" id="FungiDB:PMAA_083150"/>
<name>B6QFS5_TALMQ</name>
<dbReference type="PhylomeDB" id="B6QFS5"/>
<dbReference type="GO" id="GO:0005634">
    <property type="term" value="C:nucleus"/>
    <property type="evidence" value="ECO:0007669"/>
    <property type="project" value="UniProtKB-SubCell"/>
</dbReference>
<sequence>MATPRLEDLLAEVLPLGIQLNVRHISTTPTRCEAIFSAPPGQDPELTYCESHFLIVTVNKNHSEDIVDDEIAILGVEVYVYTTDRLTTLFVSKADSTGYVHLSTSRQTTAPKISLLRSLTTTFISFLARSYQRPGVRLVLSLFARAQNQYLFPGSVDNERKHVLDDRGLIKWWCRAADPLLREHTAESRQQQQETKENGNMESVKSSATAYLLVPGCDQYESRAFFPPTARSDDNQNHPRWRVSYPLSQICSHPDAPPRCLVPRFPDDPKARFLDDLDDELSTTSKAGSETDKPGHWRSVRSLEQFWEMMSFRQECSAGRLVGFLWLVINPPGLLSSDKLVSQGATEVAPDTKEKIQSEGDKIAAATTSAEAKFDDRSLPPLQHEKPQPSTGASEAKSSAFYWPEIGRGEIILSEEDYKLANDVLLDQDFETEELAMKGTMAWIRKVASVADVLWWGVKVTGRRQILETTQPAVPTQTIGSGLIVRKRKKGVEPTTTTSVEAEAEQTSNADKPVENPKEGGVNVLNASFVRKKKKT</sequence>
<dbReference type="PANTHER" id="PTHR31571">
    <property type="entry name" value="ALTERED INHERITANCE OF MITOCHONDRIA PROTEIN 6"/>
    <property type="match status" value="1"/>
</dbReference>
<keyword evidence="3" id="KW-0808">Transferase</keyword>
<dbReference type="Pfam" id="PF08214">
    <property type="entry name" value="HAT_KAT11"/>
    <property type="match status" value="1"/>
</dbReference>
<proteinExistence type="predicted"/>
<feature type="region of interest" description="Disordered" evidence="10">
    <location>
        <begin position="184"/>
        <end position="203"/>
    </location>
</feature>
<dbReference type="HOGENOM" id="CLU_511984_0_0_1"/>
<evidence type="ECO:0000256" key="5">
    <source>
        <dbReference type="ARBA" id="ARBA00022990"/>
    </source>
</evidence>
<evidence type="ECO:0000256" key="6">
    <source>
        <dbReference type="ARBA" id="ARBA00023015"/>
    </source>
</evidence>
<dbReference type="GO" id="GO:0032931">
    <property type="term" value="F:histone H3K56 acetyltransferase activity"/>
    <property type="evidence" value="ECO:0007669"/>
    <property type="project" value="TreeGrafter"/>
</dbReference>
<dbReference type="EC" id="2.3.1.48" evidence="2"/>
<dbReference type="GO" id="GO:0006974">
    <property type="term" value="P:DNA damage response"/>
    <property type="evidence" value="ECO:0007669"/>
    <property type="project" value="UniProtKB-KW"/>
</dbReference>
<dbReference type="Proteomes" id="UP000001294">
    <property type="component" value="Unassembled WGS sequence"/>
</dbReference>
<keyword evidence="7" id="KW-0804">Transcription</keyword>
<feature type="compositionally biased region" description="Polar residues" evidence="10">
    <location>
        <begin position="388"/>
        <end position="397"/>
    </location>
</feature>
<dbReference type="GO" id="GO:0006355">
    <property type="term" value="P:regulation of DNA-templated transcription"/>
    <property type="evidence" value="ECO:0007669"/>
    <property type="project" value="InterPro"/>
</dbReference>
<evidence type="ECO:0000256" key="9">
    <source>
        <dbReference type="ARBA" id="ARBA00048940"/>
    </source>
</evidence>
<organism evidence="11 12">
    <name type="scientific">Talaromyces marneffei (strain ATCC 18224 / CBS 334.59 / QM 7333)</name>
    <name type="common">Penicillium marneffei</name>
    <dbReference type="NCBI Taxonomy" id="441960"/>
    <lineage>
        <taxon>Eukaryota</taxon>
        <taxon>Fungi</taxon>
        <taxon>Dikarya</taxon>
        <taxon>Ascomycota</taxon>
        <taxon>Pezizomycotina</taxon>
        <taxon>Eurotiomycetes</taxon>
        <taxon>Eurotiomycetidae</taxon>
        <taxon>Eurotiales</taxon>
        <taxon>Trichocomaceae</taxon>
        <taxon>Talaromyces</taxon>
        <taxon>Talaromyces sect. Talaromyces</taxon>
    </lineage>
</organism>
<protein>
    <recommendedName>
        <fullName evidence="2">histone acetyltransferase</fullName>
        <ecNumber evidence="2">2.3.1.48</ecNumber>
    </recommendedName>
</protein>
<comment type="catalytic activity">
    <reaction evidence="9">
        <text>L-lysyl-[histone] + acetyl-CoA = N(6)-acetyl-L-lysyl-[histone] + CoA + H(+)</text>
        <dbReference type="Rhea" id="RHEA:21992"/>
        <dbReference type="Rhea" id="RHEA-COMP:9845"/>
        <dbReference type="Rhea" id="RHEA-COMP:11338"/>
        <dbReference type="ChEBI" id="CHEBI:15378"/>
        <dbReference type="ChEBI" id="CHEBI:29969"/>
        <dbReference type="ChEBI" id="CHEBI:57287"/>
        <dbReference type="ChEBI" id="CHEBI:57288"/>
        <dbReference type="ChEBI" id="CHEBI:61930"/>
        <dbReference type="EC" id="2.3.1.48"/>
    </reaction>
    <physiologicalReaction direction="left-to-right" evidence="9">
        <dbReference type="Rhea" id="RHEA:21993"/>
    </physiologicalReaction>
</comment>
<dbReference type="AlphaFoldDB" id="B6QFS5"/>
<dbReference type="PROSITE" id="PS51728">
    <property type="entry name" value="RTT109_HAT"/>
    <property type="match status" value="1"/>
</dbReference>
<keyword evidence="12" id="KW-1185">Reference proteome</keyword>
<dbReference type="InterPro" id="IPR051236">
    <property type="entry name" value="HAT_RTT109-like"/>
</dbReference>
<dbReference type="OrthoDB" id="3361892at2759"/>
<evidence type="ECO:0000313" key="11">
    <source>
        <dbReference type="EMBL" id="EEA24310.1"/>
    </source>
</evidence>
<dbReference type="PANTHER" id="PTHR31571:SF2">
    <property type="entry name" value="HISTONE ACETYLTRANSFERASE RTT109"/>
    <property type="match status" value="1"/>
</dbReference>
<dbReference type="EMBL" id="DS995901">
    <property type="protein sequence ID" value="EEA24310.1"/>
    <property type="molecule type" value="Genomic_DNA"/>
</dbReference>
<feature type="region of interest" description="Disordered" evidence="10">
    <location>
        <begin position="490"/>
        <end position="536"/>
    </location>
</feature>
<gene>
    <name evidence="11" type="ORF">PMAA_083150</name>
</gene>
<evidence type="ECO:0000256" key="4">
    <source>
        <dbReference type="ARBA" id="ARBA00022763"/>
    </source>
</evidence>
<evidence type="ECO:0000256" key="1">
    <source>
        <dbReference type="ARBA" id="ARBA00004123"/>
    </source>
</evidence>
<keyword evidence="4" id="KW-0227">DNA damage</keyword>
<dbReference type="STRING" id="441960.B6QFS5"/>
<dbReference type="InterPro" id="IPR013178">
    <property type="entry name" value="Histone_AcTrfase_Rtt109/CBP"/>
</dbReference>
<keyword evidence="6" id="KW-0805">Transcription regulation</keyword>
<comment type="subcellular location">
    <subcellularLocation>
        <location evidence="1">Nucleus</location>
    </subcellularLocation>
</comment>
<evidence type="ECO:0000313" key="12">
    <source>
        <dbReference type="Proteomes" id="UP000001294"/>
    </source>
</evidence>
<evidence type="ECO:0000256" key="10">
    <source>
        <dbReference type="SAM" id="MobiDB-lite"/>
    </source>
</evidence>
<evidence type="ECO:0000256" key="3">
    <source>
        <dbReference type="ARBA" id="ARBA00022679"/>
    </source>
</evidence>
<feature type="compositionally biased region" description="Polar residues" evidence="10">
    <location>
        <begin position="494"/>
        <end position="510"/>
    </location>
</feature>
<feature type="region of interest" description="Disordered" evidence="10">
    <location>
        <begin position="370"/>
        <end position="397"/>
    </location>
</feature>
<evidence type="ECO:0000256" key="7">
    <source>
        <dbReference type="ARBA" id="ARBA00023163"/>
    </source>
</evidence>
<evidence type="ECO:0000256" key="2">
    <source>
        <dbReference type="ARBA" id="ARBA00013184"/>
    </source>
</evidence>
<keyword evidence="5" id="KW-0007">Acetylation</keyword>
<accession>B6QFS5</accession>
<evidence type="ECO:0000256" key="8">
    <source>
        <dbReference type="ARBA" id="ARBA00023242"/>
    </source>
</evidence>
<reference evidence="12" key="1">
    <citation type="journal article" date="2015" name="Genome Announc.">
        <title>Genome sequence of the AIDS-associated pathogen Penicillium marneffei (ATCC18224) and its near taxonomic relative Talaromyces stipitatus (ATCC10500).</title>
        <authorList>
            <person name="Nierman W.C."/>
            <person name="Fedorova-Abrams N.D."/>
            <person name="Andrianopoulos A."/>
        </authorList>
    </citation>
    <scope>NUCLEOTIDE SEQUENCE [LARGE SCALE GENOMIC DNA]</scope>
    <source>
        <strain evidence="12">ATCC 18224 / CBS 334.59 / QM 7333</strain>
    </source>
</reference>
<dbReference type="InterPro" id="IPR016849">
    <property type="entry name" value="Rtt109"/>
</dbReference>
<dbReference type="SMART" id="SM01250">
    <property type="entry name" value="KAT11"/>
    <property type="match status" value="1"/>
</dbReference>
<feature type="compositionally biased region" description="Basic and acidic residues" evidence="10">
    <location>
        <begin position="372"/>
        <end position="387"/>
    </location>
</feature>
<keyword evidence="8" id="KW-0539">Nucleus</keyword>